<keyword evidence="3" id="KW-0479">Metal-binding</keyword>
<dbReference type="GO" id="GO:0004222">
    <property type="term" value="F:metalloendopeptidase activity"/>
    <property type="evidence" value="ECO:0007669"/>
    <property type="project" value="InterPro"/>
</dbReference>
<evidence type="ECO:0000313" key="8">
    <source>
        <dbReference type="EMBL" id="KAH7300380.1"/>
    </source>
</evidence>
<dbReference type="GO" id="GO:0046872">
    <property type="term" value="F:metal ion binding"/>
    <property type="evidence" value="ECO:0007669"/>
    <property type="project" value="UniProtKB-KW"/>
</dbReference>
<gene>
    <name evidence="8" type="ORF">KP509_24G059500</name>
</gene>
<comment type="caution">
    <text evidence="8">The sequence shown here is derived from an EMBL/GenBank/DDBJ whole genome shotgun (WGS) entry which is preliminary data.</text>
</comment>
<dbReference type="InterPro" id="IPR001915">
    <property type="entry name" value="Peptidase_M48"/>
</dbReference>
<evidence type="ECO:0000256" key="1">
    <source>
        <dbReference type="ARBA" id="ARBA00001947"/>
    </source>
</evidence>
<evidence type="ECO:0000256" key="4">
    <source>
        <dbReference type="ARBA" id="ARBA00022801"/>
    </source>
</evidence>
<evidence type="ECO:0000256" key="6">
    <source>
        <dbReference type="ARBA" id="ARBA00023049"/>
    </source>
</evidence>
<keyword evidence="2" id="KW-0645">Protease</keyword>
<dbReference type="EMBL" id="CM035429">
    <property type="protein sequence ID" value="KAH7300380.1"/>
    <property type="molecule type" value="Genomic_DNA"/>
</dbReference>
<dbReference type="Proteomes" id="UP000825935">
    <property type="component" value="Chromosome 24"/>
</dbReference>
<evidence type="ECO:0000256" key="3">
    <source>
        <dbReference type="ARBA" id="ARBA00022723"/>
    </source>
</evidence>
<dbReference type="PANTHER" id="PTHR22726">
    <property type="entry name" value="METALLOENDOPEPTIDASE OMA1"/>
    <property type="match status" value="1"/>
</dbReference>
<feature type="domain" description="Peptidase M48" evidence="7">
    <location>
        <begin position="274"/>
        <end position="432"/>
    </location>
</feature>
<evidence type="ECO:0000256" key="5">
    <source>
        <dbReference type="ARBA" id="ARBA00022833"/>
    </source>
</evidence>
<sequence length="459" mass="52981">MSRYSFKRGLQAALCCQQRNCKAWLRWQTRSEEILVSESIFSFPGRRLSGITESCFFHGNVSACRKKLNRLSPQSPRFHRGFDGCHGTFCEYRLYCTDSRRLQHFRRRGFDENRWRPQQIVLIVVGTTGLCASVYFSNRETVPYTFRNHFVLIPPKIENQLVESQFQALKEQWRPFILPAFHPDSIRVRRIAKDIIQAVIEGTQLDDFQAIEIQNEGHVRNLKEGDFDAVFRQHDANDLSSTKWGDREERFDDQWMNKSRKKGLKSKSQPSVEHLQNTKWEVLVVNKDVVNAFCLPGGKIVVFTGLLRRFSSDNEIATVLGHEIGHVVARHSAERMTRHLFLTLVQLVVLAFVYAPDLVQSMSTLFLELPFSRSQELEADHIGLLLMAAAGYDPRAAPHVYEKLDETAKSSEILQYITTHPSGKKRGERLRRTGTMEEALRIYEGRNQGTVIEGFLRAF</sequence>
<name>A0A8T2RVP9_CERRI</name>
<dbReference type="GO" id="GO:0016020">
    <property type="term" value="C:membrane"/>
    <property type="evidence" value="ECO:0007669"/>
    <property type="project" value="TreeGrafter"/>
</dbReference>
<comment type="cofactor">
    <cofactor evidence="1">
        <name>Zn(2+)</name>
        <dbReference type="ChEBI" id="CHEBI:29105"/>
    </cofactor>
</comment>
<proteinExistence type="predicted"/>
<keyword evidence="6" id="KW-0482">Metalloprotease</keyword>
<accession>A0A8T2RVP9</accession>
<dbReference type="OrthoDB" id="7464992at2759"/>
<organism evidence="8 9">
    <name type="scientific">Ceratopteris richardii</name>
    <name type="common">Triangle waterfern</name>
    <dbReference type="NCBI Taxonomy" id="49495"/>
    <lineage>
        <taxon>Eukaryota</taxon>
        <taxon>Viridiplantae</taxon>
        <taxon>Streptophyta</taxon>
        <taxon>Embryophyta</taxon>
        <taxon>Tracheophyta</taxon>
        <taxon>Polypodiopsida</taxon>
        <taxon>Polypodiidae</taxon>
        <taxon>Polypodiales</taxon>
        <taxon>Pteridineae</taxon>
        <taxon>Pteridaceae</taxon>
        <taxon>Parkerioideae</taxon>
        <taxon>Ceratopteris</taxon>
    </lineage>
</organism>
<dbReference type="Pfam" id="PF01435">
    <property type="entry name" value="Peptidase_M48"/>
    <property type="match status" value="1"/>
</dbReference>
<reference evidence="8" key="1">
    <citation type="submission" date="2021-08" db="EMBL/GenBank/DDBJ databases">
        <title>WGS assembly of Ceratopteris richardii.</title>
        <authorList>
            <person name="Marchant D.B."/>
            <person name="Chen G."/>
            <person name="Jenkins J."/>
            <person name="Shu S."/>
            <person name="Leebens-Mack J."/>
            <person name="Grimwood J."/>
            <person name="Schmutz J."/>
            <person name="Soltis P."/>
            <person name="Soltis D."/>
            <person name="Chen Z.-H."/>
        </authorList>
    </citation>
    <scope>NUCLEOTIDE SEQUENCE</scope>
    <source>
        <strain evidence="8">Whitten #5841</strain>
        <tissue evidence="8">Leaf</tissue>
    </source>
</reference>
<dbReference type="Gene3D" id="3.30.2010.10">
    <property type="entry name" value="Metalloproteases ('zincins'), catalytic domain"/>
    <property type="match status" value="1"/>
</dbReference>
<dbReference type="GO" id="GO:0051603">
    <property type="term" value="P:proteolysis involved in protein catabolic process"/>
    <property type="evidence" value="ECO:0007669"/>
    <property type="project" value="TreeGrafter"/>
</dbReference>
<protein>
    <recommendedName>
        <fullName evidence="7">Peptidase M48 domain-containing protein</fullName>
    </recommendedName>
</protein>
<evidence type="ECO:0000256" key="2">
    <source>
        <dbReference type="ARBA" id="ARBA00022670"/>
    </source>
</evidence>
<dbReference type="OMA" id="QNPKAVW"/>
<evidence type="ECO:0000259" key="7">
    <source>
        <dbReference type="Pfam" id="PF01435"/>
    </source>
</evidence>
<keyword evidence="5" id="KW-0862">Zinc</keyword>
<keyword evidence="4" id="KW-0378">Hydrolase</keyword>
<dbReference type="InterPro" id="IPR051156">
    <property type="entry name" value="Mito/Outer_Membr_Metalloprot"/>
</dbReference>
<evidence type="ECO:0000313" key="9">
    <source>
        <dbReference type="Proteomes" id="UP000825935"/>
    </source>
</evidence>
<keyword evidence="9" id="KW-1185">Reference proteome</keyword>
<dbReference type="CDD" id="cd07331">
    <property type="entry name" value="M48C_Oma1_like"/>
    <property type="match status" value="1"/>
</dbReference>
<dbReference type="PANTHER" id="PTHR22726:SF1">
    <property type="entry name" value="METALLOENDOPEPTIDASE OMA1, MITOCHONDRIAL"/>
    <property type="match status" value="1"/>
</dbReference>
<dbReference type="AlphaFoldDB" id="A0A8T2RVP9"/>